<keyword evidence="4" id="KW-0548">Nucleotidyltransferase</keyword>
<dbReference type="GO" id="GO:0003887">
    <property type="term" value="F:DNA-directed DNA polymerase activity"/>
    <property type="evidence" value="ECO:0007669"/>
    <property type="project" value="UniProtKB-EC"/>
</dbReference>
<comment type="caution">
    <text evidence="4">The sequence shown here is derived from an EMBL/GenBank/DDBJ whole genome shotgun (WGS) entry which is preliminary data.</text>
</comment>
<evidence type="ECO:0000256" key="2">
    <source>
        <dbReference type="ARBA" id="ARBA00026073"/>
    </source>
</evidence>
<accession>A0A7W8LKY0</accession>
<dbReference type="RefSeq" id="WP_184656660.1">
    <property type="nucleotide sequence ID" value="NZ_JACHFQ010000001.1"/>
</dbReference>
<dbReference type="FunFam" id="3.30.420.10:FF:000045">
    <property type="entry name" value="3'-5' exonuclease DinG"/>
    <property type="match status" value="1"/>
</dbReference>
<evidence type="ECO:0000256" key="1">
    <source>
        <dbReference type="ARBA" id="ARBA00025483"/>
    </source>
</evidence>
<evidence type="ECO:0000313" key="4">
    <source>
        <dbReference type="EMBL" id="MBB5224912.1"/>
    </source>
</evidence>
<dbReference type="AlphaFoldDB" id="A0A7W8LKY0"/>
<comment type="subunit">
    <text evidence="2">DNA polymerase III contains a core (composed of alpha, epsilon and theta chains) that associates with a tau subunit. This core dimerizes to form the POLIII' complex. PolIII' associates with the gamma complex (composed of gamma, delta, delta', psi and chi chains) and with the beta chain to form the complete DNA polymerase III complex.</text>
</comment>
<feature type="domain" description="Exonuclease" evidence="3">
    <location>
        <begin position="2"/>
        <end position="172"/>
    </location>
</feature>
<dbReference type="GO" id="GO:0005829">
    <property type="term" value="C:cytosol"/>
    <property type="evidence" value="ECO:0007669"/>
    <property type="project" value="TreeGrafter"/>
</dbReference>
<dbReference type="InterPro" id="IPR013520">
    <property type="entry name" value="Ribonucl_H"/>
</dbReference>
<dbReference type="GO" id="GO:0003676">
    <property type="term" value="F:nucleic acid binding"/>
    <property type="evidence" value="ECO:0007669"/>
    <property type="project" value="InterPro"/>
</dbReference>
<evidence type="ECO:0000259" key="3">
    <source>
        <dbReference type="SMART" id="SM00479"/>
    </source>
</evidence>
<protein>
    <submittedName>
        <fullName evidence="4">DNA polymerase-3 subunit epsilon</fullName>
        <ecNumber evidence="4">2.7.7.7</ecNumber>
    </submittedName>
</protein>
<dbReference type="SUPFAM" id="SSF53098">
    <property type="entry name" value="Ribonuclease H-like"/>
    <property type="match status" value="1"/>
</dbReference>
<dbReference type="Proteomes" id="UP000518887">
    <property type="component" value="Unassembled WGS sequence"/>
</dbReference>
<dbReference type="CDD" id="cd06130">
    <property type="entry name" value="DNA_pol_III_epsilon_like"/>
    <property type="match status" value="1"/>
</dbReference>
<dbReference type="Gene3D" id="3.30.420.10">
    <property type="entry name" value="Ribonuclease H-like superfamily/Ribonuclease H"/>
    <property type="match status" value="1"/>
</dbReference>
<dbReference type="SMART" id="SM00479">
    <property type="entry name" value="EXOIII"/>
    <property type="match status" value="1"/>
</dbReference>
<dbReference type="InterPro" id="IPR012337">
    <property type="entry name" value="RNaseH-like_sf"/>
</dbReference>
<dbReference type="GO" id="GO:0008408">
    <property type="term" value="F:3'-5' exonuclease activity"/>
    <property type="evidence" value="ECO:0007669"/>
    <property type="project" value="TreeGrafter"/>
</dbReference>
<dbReference type="InterPro" id="IPR036397">
    <property type="entry name" value="RNaseH_sf"/>
</dbReference>
<dbReference type="Pfam" id="PF00929">
    <property type="entry name" value="RNase_T"/>
    <property type="match status" value="1"/>
</dbReference>
<dbReference type="PANTHER" id="PTHR30231">
    <property type="entry name" value="DNA POLYMERASE III SUBUNIT EPSILON"/>
    <property type="match status" value="1"/>
</dbReference>
<comment type="function">
    <text evidence="1">DNA polymerase III is a complex, multichain enzyme responsible for most of the replicative synthesis in bacteria. The epsilon subunit contain the editing function and is a proofreading 3'-5' exonuclease.</text>
</comment>
<keyword evidence="4" id="KW-0808">Transferase</keyword>
<proteinExistence type="predicted"/>
<gene>
    <name evidence="4" type="ORF">HNP76_000252</name>
</gene>
<organism evidence="4 5">
    <name type="scientific">Treponema ruminis</name>
    <dbReference type="NCBI Taxonomy" id="744515"/>
    <lineage>
        <taxon>Bacteria</taxon>
        <taxon>Pseudomonadati</taxon>
        <taxon>Spirochaetota</taxon>
        <taxon>Spirochaetia</taxon>
        <taxon>Spirochaetales</taxon>
        <taxon>Treponemataceae</taxon>
        <taxon>Treponema</taxon>
    </lineage>
</organism>
<dbReference type="EMBL" id="JACHFQ010000001">
    <property type="protein sequence ID" value="MBB5224912.1"/>
    <property type="molecule type" value="Genomic_DNA"/>
</dbReference>
<sequence length="190" mass="21766">MEYFAIDFETANQYSNSACSIGVVRFVDGEEKDSVYSLIKPAKMYFRPDFIDIHHISYEDVRDKPYFPEVWQKIIEPFLGAAKDKQINFVAHNARFDMGVIKGCCEYFGMPLPQANYACTLQAARKAWSELDCHRLTFLADHFGIEYDAHNALDDARTCGKIFSMAAEKLNCSCEDLFFQQGFCKVLGEE</sequence>
<evidence type="ECO:0000313" key="5">
    <source>
        <dbReference type="Proteomes" id="UP000518887"/>
    </source>
</evidence>
<name>A0A7W8LKY0_9SPIR</name>
<keyword evidence="5" id="KW-1185">Reference proteome</keyword>
<dbReference type="PANTHER" id="PTHR30231:SF42">
    <property type="entry name" value="EXONUCLEASE"/>
    <property type="match status" value="1"/>
</dbReference>
<dbReference type="EC" id="2.7.7.7" evidence="4"/>
<reference evidence="4 5" key="1">
    <citation type="submission" date="2020-08" db="EMBL/GenBank/DDBJ databases">
        <title>Genomic Encyclopedia of Type Strains, Phase IV (KMG-IV): sequencing the most valuable type-strain genomes for metagenomic binning, comparative biology and taxonomic classification.</title>
        <authorList>
            <person name="Goeker M."/>
        </authorList>
    </citation>
    <scope>NUCLEOTIDE SEQUENCE [LARGE SCALE GENOMIC DNA]</scope>
    <source>
        <strain evidence="4 5">DSM 103462</strain>
    </source>
</reference>